<dbReference type="Proteomes" id="UP001529510">
    <property type="component" value="Unassembled WGS sequence"/>
</dbReference>
<comment type="caution">
    <text evidence="2">The sequence shown here is derived from an EMBL/GenBank/DDBJ whole genome shotgun (WGS) entry which is preliminary data.</text>
</comment>
<organism evidence="2 3">
    <name type="scientific">Cirrhinus mrigala</name>
    <name type="common">Mrigala</name>
    <dbReference type="NCBI Taxonomy" id="683832"/>
    <lineage>
        <taxon>Eukaryota</taxon>
        <taxon>Metazoa</taxon>
        <taxon>Chordata</taxon>
        <taxon>Craniata</taxon>
        <taxon>Vertebrata</taxon>
        <taxon>Euteleostomi</taxon>
        <taxon>Actinopterygii</taxon>
        <taxon>Neopterygii</taxon>
        <taxon>Teleostei</taxon>
        <taxon>Ostariophysi</taxon>
        <taxon>Cypriniformes</taxon>
        <taxon>Cyprinidae</taxon>
        <taxon>Labeoninae</taxon>
        <taxon>Labeonini</taxon>
        <taxon>Cirrhinus</taxon>
    </lineage>
</organism>
<evidence type="ECO:0000313" key="2">
    <source>
        <dbReference type="EMBL" id="KAL0155675.1"/>
    </source>
</evidence>
<evidence type="ECO:0000313" key="3">
    <source>
        <dbReference type="Proteomes" id="UP001529510"/>
    </source>
</evidence>
<reference evidence="2 3" key="1">
    <citation type="submission" date="2024-05" db="EMBL/GenBank/DDBJ databases">
        <title>Genome sequencing and assembly of Indian major carp, Cirrhinus mrigala (Hamilton, 1822).</title>
        <authorList>
            <person name="Mohindra V."/>
            <person name="Chowdhury L.M."/>
            <person name="Lal K."/>
            <person name="Jena J.K."/>
        </authorList>
    </citation>
    <scope>NUCLEOTIDE SEQUENCE [LARGE SCALE GENOMIC DNA]</scope>
    <source>
        <strain evidence="2">CM1030</strain>
        <tissue evidence="2">Blood</tissue>
    </source>
</reference>
<evidence type="ECO:0000256" key="1">
    <source>
        <dbReference type="SAM" id="MobiDB-lite"/>
    </source>
</evidence>
<sequence length="88" mass="9920">TDAEKHSAVKNNLNWPNSDLKRSESGPGGANKMETTTKWAHRTELDGSQDTYHFSDGLLEAGNDRPGWRHFATDEINNTYELQLTQDT</sequence>
<feature type="non-terminal residue" evidence="2">
    <location>
        <position position="88"/>
    </location>
</feature>
<dbReference type="AlphaFoldDB" id="A0ABD0N0H8"/>
<feature type="non-terminal residue" evidence="2">
    <location>
        <position position="1"/>
    </location>
</feature>
<name>A0ABD0N0H8_CIRMR</name>
<keyword evidence="3" id="KW-1185">Reference proteome</keyword>
<gene>
    <name evidence="2" type="ORF">M9458_049938</name>
</gene>
<feature type="region of interest" description="Disordered" evidence="1">
    <location>
        <begin position="1"/>
        <end position="34"/>
    </location>
</feature>
<proteinExistence type="predicted"/>
<dbReference type="EMBL" id="JAMKFB020000025">
    <property type="protein sequence ID" value="KAL0155675.1"/>
    <property type="molecule type" value="Genomic_DNA"/>
</dbReference>
<accession>A0ABD0N0H8</accession>
<protein>
    <submittedName>
        <fullName evidence="2">Uncharacterized protein</fullName>
    </submittedName>
</protein>